<name>A0ABS9XF89_9ACTN</name>
<proteinExistence type="predicted"/>
<reference evidence="2" key="1">
    <citation type="submission" date="2022-03" db="EMBL/GenBank/DDBJ databases">
        <title>Streptomyces 7R015 and 7R016 isolated from Barleria lupulina in Thailand.</title>
        <authorList>
            <person name="Kanchanasin P."/>
            <person name="Phongsopitanun W."/>
            <person name="Tanasupawat S."/>
        </authorList>
    </citation>
    <scope>NUCLEOTIDE SEQUENCE</scope>
    <source>
        <strain evidence="2">7R016</strain>
    </source>
</reference>
<gene>
    <name evidence="2" type="ORF">MQN93_13200</name>
</gene>
<dbReference type="EMBL" id="JALDAX010000004">
    <property type="protein sequence ID" value="MCI3240678.1"/>
    <property type="molecule type" value="Genomic_DNA"/>
</dbReference>
<dbReference type="RefSeq" id="WP_242709632.1">
    <property type="nucleotide sequence ID" value="NZ_JALDAX010000004.1"/>
</dbReference>
<accession>A0ABS9XF89</accession>
<evidence type="ECO:0000313" key="3">
    <source>
        <dbReference type="Proteomes" id="UP001165270"/>
    </source>
</evidence>
<evidence type="ECO:0000259" key="1">
    <source>
        <dbReference type="Pfam" id="PF04149"/>
    </source>
</evidence>
<feature type="domain" description="DUF397" evidence="1">
    <location>
        <begin position="11"/>
        <end position="63"/>
    </location>
</feature>
<sequence>MGTKLDLTSVRWRRSSYSGNTGGECVEIADLESGIAIRDSKNPAHGILTLAPEAWAALVAYVRR</sequence>
<dbReference type="Proteomes" id="UP001165270">
    <property type="component" value="Unassembled WGS sequence"/>
</dbReference>
<comment type="caution">
    <text evidence="2">The sequence shown here is derived from an EMBL/GenBank/DDBJ whole genome shotgun (WGS) entry which is preliminary data.</text>
</comment>
<evidence type="ECO:0000313" key="2">
    <source>
        <dbReference type="EMBL" id="MCI3240678.1"/>
    </source>
</evidence>
<keyword evidence="3" id="KW-1185">Reference proteome</keyword>
<protein>
    <submittedName>
        <fullName evidence="2">DUF397 domain-containing protein</fullName>
    </submittedName>
</protein>
<dbReference type="InterPro" id="IPR007278">
    <property type="entry name" value="DUF397"/>
</dbReference>
<organism evidence="2 3">
    <name type="scientific">Streptomyces spinosisporus</name>
    <dbReference type="NCBI Taxonomy" id="2927582"/>
    <lineage>
        <taxon>Bacteria</taxon>
        <taxon>Bacillati</taxon>
        <taxon>Actinomycetota</taxon>
        <taxon>Actinomycetes</taxon>
        <taxon>Kitasatosporales</taxon>
        <taxon>Streptomycetaceae</taxon>
        <taxon>Streptomyces</taxon>
    </lineage>
</organism>
<dbReference type="Pfam" id="PF04149">
    <property type="entry name" value="DUF397"/>
    <property type="match status" value="1"/>
</dbReference>